<gene>
    <name evidence="5" type="primary">vapC</name>
    <name evidence="7" type="ORF">IC608_15490</name>
</gene>
<keyword evidence="8" id="KW-1185">Reference proteome</keyword>
<comment type="function">
    <text evidence="5">Toxic component of a toxin-antitoxin (TA) system. An RNase.</text>
</comment>
<dbReference type="AlphaFoldDB" id="A0A927FWM6"/>
<evidence type="ECO:0000256" key="2">
    <source>
        <dbReference type="ARBA" id="ARBA00022722"/>
    </source>
</evidence>
<keyword evidence="5" id="KW-0800">Toxin</keyword>
<evidence type="ECO:0000256" key="1">
    <source>
        <dbReference type="ARBA" id="ARBA00022649"/>
    </source>
</evidence>
<dbReference type="Proteomes" id="UP000654108">
    <property type="component" value="Unassembled WGS sequence"/>
</dbReference>
<dbReference type="GO" id="GO:0004540">
    <property type="term" value="F:RNA nuclease activity"/>
    <property type="evidence" value="ECO:0007669"/>
    <property type="project" value="InterPro"/>
</dbReference>
<evidence type="ECO:0000256" key="3">
    <source>
        <dbReference type="ARBA" id="ARBA00022723"/>
    </source>
</evidence>
<dbReference type="RefSeq" id="WP_191777389.1">
    <property type="nucleotide sequence ID" value="NZ_JACYFU010000004.1"/>
</dbReference>
<dbReference type="SUPFAM" id="SSF88723">
    <property type="entry name" value="PIN domain-like"/>
    <property type="match status" value="1"/>
</dbReference>
<dbReference type="InterPro" id="IPR029060">
    <property type="entry name" value="PIN-like_dom_sf"/>
</dbReference>
<reference evidence="7" key="1">
    <citation type="submission" date="2020-09" db="EMBL/GenBank/DDBJ databases">
        <title>Genome seq and assembly of Devosia sp.</title>
        <authorList>
            <person name="Chhetri G."/>
        </authorList>
    </citation>
    <scope>NUCLEOTIDE SEQUENCE</scope>
    <source>
        <strain evidence="7">PTR5</strain>
    </source>
</reference>
<dbReference type="HAMAP" id="MF_00265">
    <property type="entry name" value="VapC_Nob1"/>
    <property type="match status" value="1"/>
</dbReference>
<dbReference type="Gene3D" id="3.40.50.1010">
    <property type="entry name" value="5'-nuclease"/>
    <property type="match status" value="1"/>
</dbReference>
<dbReference type="Pfam" id="PF01850">
    <property type="entry name" value="PIN"/>
    <property type="match status" value="1"/>
</dbReference>
<comment type="cofactor">
    <cofactor evidence="5">
        <name>Mg(2+)</name>
        <dbReference type="ChEBI" id="CHEBI:18420"/>
    </cofactor>
</comment>
<feature type="binding site" evidence="5">
    <location>
        <position position="99"/>
    </location>
    <ligand>
        <name>Mg(2+)</name>
        <dbReference type="ChEBI" id="CHEBI:18420"/>
    </ligand>
</feature>
<feature type="domain" description="PIN" evidence="6">
    <location>
        <begin position="4"/>
        <end position="119"/>
    </location>
</feature>
<dbReference type="PANTHER" id="PTHR39664:SF2">
    <property type="entry name" value="NUCLEIC ACID-BINDING PROTEIN, CONTAINING PIN DOMAIN-RELATED"/>
    <property type="match status" value="1"/>
</dbReference>
<evidence type="ECO:0000259" key="6">
    <source>
        <dbReference type="Pfam" id="PF01850"/>
    </source>
</evidence>
<dbReference type="InterPro" id="IPR022907">
    <property type="entry name" value="VapC_family"/>
</dbReference>
<protein>
    <recommendedName>
        <fullName evidence="5">Ribonuclease VapC</fullName>
        <shortName evidence="5">RNase VapC</shortName>
        <ecNumber evidence="5">3.1.-.-</ecNumber>
    </recommendedName>
    <alternativeName>
        <fullName evidence="5">Toxin VapC</fullName>
    </alternativeName>
</protein>
<dbReference type="PANTHER" id="PTHR39664">
    <property type="match status" value="1"/>
</dbReference>
<organism evidence="7 8">
    <name type="scientific">Devosia oryzisoli</name>
    <dbReference type="NCBI Taxonomy" id="2774138"/>
    <lineage>
        <taxon>Bacteria</taxon>
        <taxon>Pseudomonadati</taxon>
        <taxon>Pseudomonadota</taxon>
        <taxon>Alphaproteobacteria</taxon>
        <taxon>Hyphomicrobiales</taxon>
        <taxon>Devosiaceae</taxon>
        <taxon>Devosia</taxon>
    </lineage>
</organism>
<keyword evidence="3 5" id="KW-0479">Metal-binding</keyword>
<comment type="similarity">
    <text evidence="5">Belongs to the PINc/VapC protein family.</text>
</comment>
<evidence type="ECO:0000313" key="8">
    <source>
        <dbReference type="Proteomes" id="UP000654108"/>
    </source>
</evidence>
<comment type="caution">
    <text evidence="7">The sequence shown here is derived from an EMBL/GenBank/DDBJ whole genome shotgun (WGS) entry which is preliminary data.</text>
</comment>
<name>A0A927FWM6_9HYPH</name>
<dbReference type="InterPro" id="IPR002716">
    <property type="entry name" value="PIN_dom"/>
</dbReference>
<keyword evidence="4 5" id="KW-0378">Hydrolase</keyword>
<dbReference type="CDD" id="cd18683">
    <property type="entry name" value="PIN_VapC-like"/>
    <property type="match status" value="1"/>
</dbReference>
<evidence type="ECO:0000313" key="7">
    <source>
        <dbReference type="EMBL" id="MBD8066877.1"/>
    </source>
</evidence>
<dbReference type="EC" id="3.1.-.-" evidence="5"/>
<evidence type="ECO:0000256" key="5">
    <source>
        <dbReference type="HAMAP-Rule" id="MF_00265"/>
    </source>
</evidence>
<keyword evidence="1 5" id="KW-1277">Toxin-antitoxin system</keyword>
<dbReference type="GO" id="GO:0090729">
    <property type="term" value="F:toxin activity"/>
    <property type="evidence" value="ECO:0007669"/>
    <property type="project" value="UniProtKB-KW"/>
</dbReference>
<proteinExistence type="inferred from homology"/>
<feature type="binding site" evidence="5">
    <location>
        <position position="5"/>
    </location>
    <ligand>
        <name>Mg(2+)</name>
        <dbReference type="ChEBI" id="CHEBI:18420"/>
    </ligand>
</feature>
<dbReference type="GO" id="GO:0000287">
    <property type="term" value="F:magnesium ion binding"/>
    <property type="evidence" value="ECO:0007669"/>
    <property type="project" value="UniProtKB-UniRule"/>
</dbReference>
<evidence type="ECO:0000256" key="4">
    <source>
        <dbReference type="ARBA" id="ARBA00022801"/>
    </source>
</evidence>
<keyword evidence="2 5" id="KW-0540">Nuclease</keyword>
<dbReference type="EMBL" id="JACYFU010000004">
    <property type="protein sequence ID" value="MBD8066877.1"/>
    <property type="molecule type" value="Genomic_DNA"/>
</dbReference>
<dbReference type="GO" id="GO:0016787">
    <property type="term" value="F:hydrolase activity"/>
    <property type="evidence" value="ECO:0007669"/>
    <property type="project" value="UniProtKB-KW"/>
</dbReference>
<accession>A0A927FWM6</accession>
<keyword evidence="5" id="KW-0460">Magnesium</keyword>
<sequence>MIGIDTNILARIFVDDDPDQRAIAVDFMRARSDADPAFVSAVVLTELVWVLTRTYGLSNTDVRDALEWLFESTNVYVETGDLIRAAVALAARKSADISDCIIVAVAEGAGAAKTVTFDKLAAERIPGMELLA</sequence>